<organism evidence="1 2">
    <name type="scientific">Pseudodesulfovibrio profundus</name>
    <dbReference type="NCBI Taxonomy" id="57320"/>
    <lineage>
        <taxon>Bacteria</taxon>
        <taxon>Pseudomonadati</taxon>
        <taxon>Thermodesulfobacteriota</taxon>
        <taxon>Desulfovibrionia</taxon>
        <taxon>Desulfovibrionales</taxon>
        <taxon>Desulfovibrionaceae</taxon>
    </lineage>
</organism>
<evidence type="ECO:0000313" key="1">
    <source>
        <dbReference type="EMBL" id="SOB59878.1"/>
    </source>
</evidence>
<evidence type="ECO:0000313" key="2">
    <source>
        <dbReference type="Proteomes" id="UP000219215"/>
    </source>
</evidence>
<dbReference type="SUPFAM" id="SSF63829">
    <property type="entry name" value="Calcium-dependent phosphotriesterase"/>
    <property type="match status" value="1"/>
</dbReference>
<dbReference type="RefSeq" id="WP_097012678.1">
    <property type="nucleotide sequence ID" value="NZ_LT907975.1"/>
</dbReference>
<protein>
    <recommendedName>
        <fullName evidence="3">NHL repeat containing protein</fullName>
    </recommendedName>
</protein>
<dbReference type="AlphaFoldDB" id="A0A2C8FAS7"/>
<evidence type="ECO:0008006" key="3">
    <source>
        <dbReference type="Google" id="ProtNLM"/>
    </source>
</evidence>
<dbReference type="OrthoDB" id="5465265at2"/>
<name>A0A2C8FAS7_9BACT</name>
<gene>
    <name evidence="1" type="ORF">DPRO_2968</name>
</gene>
<keyword evidence="2" id="KW-1185">Reference proteome</keyword>
<proteinExistence type="predicted"/>
<dbReference type="KEGG" id="pprf:DPRO_2968"/>
<dbReference type="EMBL" id="LT907975">
    <property type="protein sequence ID" value="SOB59878.1"/>
    <property type="molecule type" value="Genomic_DNA"/>
</dbReference>
<sequence>MQYLIPLLLVLSVHVFFAVGVAFANDSVERQNHDSVSVCPAVLCDAGLIIDRRGTVYASNSQSGEVFVVAPGDEPRLLASIEGRITAMGVDRRRSVFVAVEDGRVFRVRPEGRAKLVYRLDGVPVALNVDRDGGLVVMLDTGRIQWVPFGSLVNEE</sequence>
<reference evidence="2" key="1">
    <citation type="submission" date="2017-09" db="EMBL/GenBank/DDBJ databases">
        <authorList>
            <person name="Regsiter A."/>
            <person name="William W."/>
        </authorList>
    </citation>
    <scope>NUCLEOTIDE SEQUENCE [LARGE SCALE GENOMIC DNA]</scope>
    <source>
        <strain evidence="2">500-1</strain>
    </source>
</reference>
<accession>A0A2C8FAS7</accession>
<dbReference type="Proteomes" id="UP000219215">
    <property type="component" value="Chromosome DPRO"/>
</dbReference>